<evidence type="ECO:0000256" key="1">
    <source>
        <dbReference type="SAM" id="Phobius"/>
    </source>
</evidence>
<dbReference type="eggNOG" id="ENOG5030T97">
    <property type="taxonomic scope" value="Bacteria"/>
</dbReference>
<feature type="transmembrane region" description="Helical" evidence="1">
    <location>
        <begin position="21"/>
        <end position="42"/>
    </location>
</feature>
<dbReference type="STRING" id="626523.GCWU000342_01765"/>
<keyword evidence="3" id="KW-1185">Reference proteome</keyword>
<dbReference type="EMBL" id="ACIP02000004">
    <property type="protein sequence ID" value="EEP27771.1"/>
    <property type="molecule type" value="Genomic_DNA"/>
</dbReference>
<sequence length="390" mass="43436">MRSERIRMRRGKRKNKFIGRYLSLPGFLLGMVFVLSGILSFGTRISLTEAIRSDKEQRVSGRETGAPLARGEQGAGRVYAYKSYPLDEIQRYDIRLTINEDGSARIRYDLKWKVLDDSSEGPLTWVKIGIGNQHAKDFEGKSDTVKSVKYMRDQGGDYARVDLDGKYYAGDIVDFSFELTQYNIFQEDSENRKVVYTFTPGWFDDTPVDEMNIYWGTDKVRQTDGFLRSDDGQEAQTLMIDGRQYYHAGRTGLDQGEKMTVSVSYDPDAYGFVDGSSIRPNGNLYLYLVLIMLGGPVLVFVLLRFLGRGKTLVDTYDANAGSGRAYFHGRGSGGGGSCACACACAGGGRAGCSRKDFYGTKVSTLKVRAALREVTRAERDSSSVHSADHQ</sequence>
<dbReference type="AlphaFoldDB" id="C4GCS1"/>
<organism evidence="2 3">
    <name type="scientific">Shuttleworthella satelles DSM 14600</name>
    <dbReference type="NCBI Taxonomy" id="626523"/>
    <lineage>
        <taxon>Bacteria</taxon>
        <taxon>Bacillati</taxon>
        <taxon>Bacillota</taxon>
        <taxon>Clostridia</taxon>
        <taxon>Lachnospirales</taxon>
        <taxon>Lachnospiraceae</taxon>
        <taxon>Shuttleworthella</taxon>
    </lineage>
</organism>
<dbReference type="HOGENOM" id="CLU_707682_0_0_9"/>
<gene>
    <name evidence="2" type="ORF">GCWU000342_01765</name>
</gene>
<evidence type="ECO:0000313" key="2">
    <source>
        <dbReference type="EMBL" id="EEP27771.1"/>
    </source>
</evidence>
<evidence type="ECO:0000313" key="3">
    <source>
        <dbReference type="Proteomes" id="UP000003494"/>
    </source>
</evidence>
<comment type="caution">
    <text evidence="2">The sequence shown here is derived from an EMBL/GenBank/DDBJ whole genome shotgun (WGS) entry which is preliminary data.</text>
</comment>
<proteinExistence type="predicted"/>
<name>C4GCS1_9FIRM</name>
<reference evidence="2" key="1">
    <citation type="submission" date="2009-04" db="EMBL/GenBank/DDBJ databases">
        <authorList>
            <person name="Weinstock G."/>
            <person name="Sodergren E."/>
            <person name="Clifton S."/>
            <person name="Fulton L."/>
            <person name="Fulton B."/>
            <person name="Courtney L."/>
            <person name="Fronick C."/>
            <person name="Harrison M."/>
            <person name="Strong C."/>
            <person name="Farmer C."/>
            <person name="Delahaunty K."/>
            <person name="Markovic C."/>
            <person name="Hall O."/>
            <person name="Minx P."/>
            <person name="Tomlinson C."/>
            <person name="Mitreva M."/>
            <person name="Nelson J."/>
            <person name="Hou S."/>
            <person name="Wollam A."/>
            <person name="Pepin K.H."/>
            <person name="Johnson M."/>
            <person name="Bhonagiri V."/>
            <person name="Nash W.E."/>
            <person name="Warren W."/>
            <person name="Chinwalla A."/>
            <person name="Mardis E.R."/>
            <person name="Wilson R.K."/>
        </authorList>
    </citation>
    <scope>NUCLEOTIDE SEQUENCE [LARGE SCALE GENOMIC DNA]</scope>
    <source>
        <strain evidence="2">DSM 14600</strain>
    </source>
</reference>
<keyword evidence="1" id="KW-0812">Transmembrane</keyword>
<keyword evidence="1" id="KW-1133">Transmembrane helix</keyword>
<feature type="transmembrane region" description="Helical" evidence="1">
    <location>
        <begin position="284"/>
        <end position="306"/>
    </location>
</feature>
<dbReference type="Proteomes" id="UP000003494">
    <property type="component" value="Unassembled WGS sequence"/>
</dbReference>
<protein>
    <submittedName>
        <fullName evidence="2">Uncharacterized protein</fullName>
    </submittedName>
</protein>
<keyword evidence="1" id="KW-0472">Membrane</keyword>
<accession>C4GCS1</accession>